<evidence type="ECO:0000313" key="1">
    <source>
        <dbReference type="EMBL" id="REF88919.1"/>
    </source>
</evidence>
<evidence type="ECO:0000313" key="2">
    <source>
        <dbReference type="Proteomes" id="UP000256900"/>
    </source>
</evidence>
<dbReference type="RefSeq" id="WP_115834759.1">
    <property type="nucleotide sequence ID" value="NZ_CP025086.1"/>
</dbReference>
<organism evidence="1 2">
    <name type="scientific">Methylovirgula ligni</name>
    <dbReference type="NCBI Taxonomy" id="569860"/>
    <lineage>
        <taxon>Bacteria</taxon>
        <taxon>Pseudomonadati</taxon>
        <taxon>Pseudomonadota</taxon>
        <taxon>Alphaproteobacteria</taxon>
        <taxon>Hyphomicrobiales</taxon>
        <taxon>Beijerinckiaceae</taxon>
        <taxon>Methylovirgula</taxon>
    </lineage>
</organism>
<sequence length="196" mass="22036">MTTINETALGPLEKEGRLLNAILKGETTKPNRFGFRGDIALKWQEQLADEKRPPDFSLEGILTIAQQGEPTIPVLVGYIHSFAYLENVVDVLGNLLSPDGVYLIYANNIDILAKYQMTYRSIPFAVLPCDESTVWKETIDLLGIDKNDIRKLDTAGKLDYVLDELAEYKFDFTPTTFEDVLAKAGPIKNRNENRPV</sequence>
<comment type="caution">
    <text evidence="1">The sequence shown here is derived from an EMBL/GenBank/DDBJ whole genome shotgun (WGS) entry which is preliminary data.</text>
</comment>
<name>A0A3D9Z5V7_9HYPH</name>
<dbReference type="AlphaFoldDB" id="A0A3D9Z5V7"/>
<gene>
    <name evidence="1" type="ORF">DES32_0130</name>
</gene>
<protein>
    <submittedName>
        <fullName evidence="1">Uncharacterized protein</fullName>
    </submittedName>
</protein>
<accession>A0A3D9Z5V7</accession>
<dbReference type="Proteomes" id="UP000256900">
    <property type="component" value="Unassembled WGS sequence"/>
</dbReference>
<keyword evidence="2" id="KW-1185">Reference proteome</keyword>
<dbReference type="EMBL" id="QUMO01000001">
    <property type="protein sequence ID" value="REF88919.1"/>
    <property type="molecule type" value="Genomic_DNA"/>
</dbReference>
<reference evidence="1 2" key="1">
    <citation type="submission" date="2018-08" db="EMBL/GenBank/DDBJ databases">
        <title>Genomic Encyclopedia of Type Strains, Phase IV (KMG-IV): sequencing the most valuable type-strain genomes for metagenomic binning, comparative biology and taxonomic classification.</title>
        <authorList>
            <person name="Goeker M."/>
        </authorList>
    </citation>
    <scope>NUCLEOTIDE SEQUENCE [LARGE SCALE GENOMIC DNA]</scope>
    <source>
        <strain evidence="1 2">BW863</strain>
    </source>
</reference>
<proteinExistence type="predicted"/>
<dbReference type="OrthoDB" id="7343596at2"/>